<evidence type="ECO:0000256" key="5">
    <source>
        <dbReference type="ARBA" id="ARBA00023136"/>
    </source>
</evidence>
<name>A0AAV0M0G2_9ROSI</name>
<dbReference type="InterPro" id="IPR044890">
    <property type="entry name" value="TMEM14_sf"/>
</dbReference>
<feature type="transmembrane region" description="Helical" evidence="7">
    <location>
        <begin position="109"/>
        <end position="129"/>
    </location>
</feature>
<comment type="subcellular location">
    <subcellularLocation>
        <location evidence="1">Membrane</location>
    </subcellularLocation>
</comment>
<evidence type="ECO:0000256" key="6">
    <source>
        <dbReference type="SAM" id="MobiDB-lite"/>
    </source>
</evidence>
<evidence type="ECO:0000256" key="7">
    <source>
        <dbReference type="SAM" id="Phobius"/>
    </source>
</evidence>
<feature type="transmembrane region" description="Helical" evidence="7">
    <location>
        <begin position="163"/>
        <end position="181"/>
    </location>
</feature>
<comment type="caution">
    <text evidence="8">The sequence shown here is derived from an EMBL/GenBank/DDBJ whole genome shotgun (WGS) entry which is preliminary data.</text>
</comment>
<feature type="region of interest" description="Disordered" evidence="6">
    <location>
        <begin position="55"/>
        <end position="89"/>
    </location>
</feature>
<keyword evidence="5 7" id="KW-0472">Membrane</keyword>
<evidence type="ECO:0000313" key="8">
    <source>
        <dbReference type="EMBL" id="CAI0439697.1"/>
    </source>
</evidence>
<dbReference type="Gene3D" id="1.10.10.1740">
    <property type="entry name" value="Transmembrane protein 14-like"/>
    <property type="match status" value="1"/>
</dbReference>
<dbReference type="Proteomes" id="UP001154282">
    <property type="component" value="Unassembled WGS sequence"/>
</dbReference>
<feature type="transmembrane region" description="Helical" evidence="7">
    <location>
        <begin position="193"/>
        <end position="212"/>
    </location>
</feature>
<evidence type="ECO:0000313" key="9">
    <source>
        <dbReference type="Proteomes" id="UP001154282"/>
    </source>
</evidence>
<dbReference type="Pfam" id="PF03647">
    <property type="entry name" value="Tmemb_14"/>
    <property type="match status" value="1"/>
</dbReference>
<keyword evidence="3 7" id="KW-0812">Transmembrane</keyword>
<dbReference type="GO" id="GO:0009706">
    <property type="term" value="C:chloroplast inner membrane"/>
    <property type="evidence" value="ECO:0007669"/>
    <property type="project" value="TreeGrafter"/>
</dbReference>
<accession>A0AAV0M0G2</accession>
<keyword evidence="4 7" id="KW-1133">Transmembrane helix</keyword>
<dbReference type="GO" id="GO:0015245">
    <property type="term" value="F:fatty acid transmembrane transporter activity"/>
    <property type="evidence" value="ECO:0007669"/>
    <property type="project" value="TreeGrafter"/>
</dbReference>
<dbReference type="PANTHER" id="PTHR12668:SF48">
    <property type="entry name" value="PROTEIN FATTY ACID EXPORT 1, CHLOROPLASTIC"/>
    <property type="match status" value="1"/>
</dbReference>
<dbReference type="EMBL" id="CAMGYJ010000006">
    <property type="protein sequence ID" value="CAI0439697.1"/>
    <property type="molecule type" value="Genomic_DNA"/>
</dbReference>
<proteinExistence type="inferred from homology"/>
<evidence type="ECO:0008006" key="10">
    <source>
        <dbReference type="Google" id="ProtNLM"/>
    </source>
</evidence>
<dbReference type="AlphaFoldDB" id="A0AAV0M0G2"/>
<sequence>MAAASATSTATQSQLSCFSSINRSLHQLHLHRRRSISFPSSPRLPKFSVVMSAGGRATGTPDSDPYKGYESASKSMPYGEETNVEENSRSADLGVEKKSVYGSAMIHDFCFGIPFGALVLSGGIIGLLFSRTYTTFSGVLIGGGLLAFSTYSLKIWRQGKSSLPFVFGQAVLSAALLWKNVEVYSLTKSLFPAGFYAAISAAMLCFYIHVFISGGNPPPKKLQS</sequence>
<evidence type="ECO:0000256" key="2">
    <source>
        <dbReference type="ARBA" id="ARBA00007590"/>
    </source>
</evidence>
<dbReference type="PANTHER" id="PTHR12668">
    <property type="entry name" value="TRANSMEMBRANE PROTEIN 14, 15"/>
    <property type="match status" value="1"/>
</dbReference>
<comment type="similarity">
    <text evidence="2">Belongs to the TMEM14 family.</text>
</comment>
<evidence type="ECO:0000256" key="4">
    <source>
        <dbReference type="ARBA" id="ARBA00022989"/>
    </source>
</evidence>
<feature type="transmembrane region" description="Helical" evidence="7">
    <location>
        <begin position="135"/>
        <end position="156"/>
    </location>
</feature>
<gene>
    <name evidence="8" type="ORF">LITE_LOCUS26242</name>
</gene>
<evidence type="ECO:0000256" key="3">
    <source>
        <dbReference type="ARBA" id="ARBA00022692"/>
    </source>
</evidence>
<organism evidence="8 9">
    <name type="scientific">Linum tenue</name>
    <dbReference type="NCBI Taxonomy" id="586396"/>
    <lineage>
        <taxon>Eukaryota</taxon>
        <taxon>Viridiplantae</taxon>
        <taxon>Streptophyta</taxon>
        <taxon>Embryophyta</taxon>
        <taxon>Tracheophyta</taxon>
        <taxon>Spermatophyta</taxon>
        <taxon>Magnoliopsida</taxon>
        <taxon>eudicotyledons</taxon>
        <taxon>Gunneridae</taxon>
        <taxon>Pentapetalae</taxon>
        <taxon>rosids</taxon>
        <taxon>fabids</taxon>
        <taxon>Malpighiales</taxon>
        <taxon>Linaceae</taxon>
        <taxon>Linum</taxon>
    </lineage>
</organism>
<protein>
    <recommendedName>
        <fullName evidence="10">Protein FATTY ACID EXPORT 1, chloroplastic</fullName>
    </recommendedName>
</protein>
<keyword evidence="9" id="KW-1185">Reference proteome</keyword>
<reference evidence="8" key="1">
    <citation type="submission" date="2022-08" db="EMBL/GenBank/DDBJ databases">
        <authorList>
            <person name="Gutierrez-Valencia J."/>
        </authorList>
    </citation>
    <scope>NUCLEOTIDE SEQUENCE</scope>
</reference>
<dbReference type="InterPro" id="IPR005349">
    <property type="entry name" value="TMEM14"/>
</dbReference>
<evidence type="ECO:0000256" key="1">
    <source>
        <dbReference type="ARBA" id="ARBA00004370"/>
    </source>
</evidence>